<name>A0ABY3W9J2_9MICC</name>
<gene>
    <name evidence="1" type="ORF">MNQ99_00340</name>
</gene>
<protein>
    <recommendedName>
        <fullName evidence="3">Di-and tripeptidase</fullName>
    </recommendedName>
</protein>
<dbReference type="Proteomes" id="UP000829069">
    <property type="component" value="Chromosome"/>
</dbReference>
<sequence>MAKGQKINPAMRVAADAAFDKQGNPKPGTTTAFMRALDVQRPLVLANLDRLRRKNPDATPAELAATLEKYYLATVSSGGAAVGATAVVPGITAVASLGLSAVATVGFLESTALYAQSIAELHGVDTENPERSQAMVMAILMGEEGRSLIKEFAGQAGGRGGNPARAWGNAVGSTMSSGMVSSLLDSLKKRFLAKLVAKQGTAMLGRVIPFGIGAAVGGVGNHVMGRRVIGATRMAFGEPPLVLPMSLVEDLVENRYRLGALPAAPGRLTAKMMEKLPVLRRKGHKAITESADHDGE</sequence>
<accession>A0ABY3W9J2</accession>
<dbReference type="RefSeq" id="WP_241914030.1">
    <property type="nucleotide sequence ID" value="NZ_CP093326.1"/>
</dbReference>
<keyword evidence="2" id="KW-1185">Reference proteome</keyword>
<organism evidence="1 2">
    <name type="scientific">Arthrobacter sulfonylureivorans</name>
    <dbReference type="NCBI Taxonomy" id="2486855"/>
    <lineage>
        <taxon>Bacteria</taxon>
        <taxon>Bacillati</taxon>
        <taxon>Actinomycetota</taxon>
        <taxon>Actinomycetes</taxon>
        <taxon>Micrococcales</taxon>
        <taxon>Micrococcaceae</taxon>
        <taxon>Arthrobacter</taxon>
    </lineage>
</organism>
<evidence type="ECO:0008006" key="3">
    <source>
        <dbReference type="Google" id="ProtNLM"/>
    </source>
</evidence>
<dbReference type="EMBL" id="CP093326">
    <property type="protein sequence ID" value="UNK45875.1"/>
    <property type="molecule type" value="Genomic_DNA"/>
</dbReference>
<evidence type="ECO:0000313" key="1">
    <source>
        <dbReference type="EMBL" id="UNK45875.1"/>
    </source>
</evidence>
<evidence type="ECO:0000313" key="2">
    <source>
        <dbReference type="Proteomes" id="UP000829069"/>
    </source>
</evidence>
<reference evidence="1 2" key="1">
    <citation type="submission" date="2022-03" db="EMBL/GenBank/DDBJ databases">
        <title>Isotopic signatures of nitrous oxide derived from detoxification processes.</title>
        <authorList>
            <person name="Behrendt U."/>
            <person name="Buchen C."/>
            <person name="Well R."/>
            <person name="Ulrich A."/>
            <person name="Rohe L."/>
            <person name="Kolb S."/>
            <person name="Schloter M."/>
            <person name="Horn M.A."/>
            <person name="Augustin J."/>
        </authorList>
    </citation>
    <scope>NUCLEOTIDE SEQUENCE [LARGE SCALE GENOMIC DNA]</scope>
    <source>
        <strain evidence="1 2">S4-C24</strain>
    </source>
</reference>
<proteinExistence type="predicted"/>